<evidence type="ECO:0000256" key="6">
    <source>
        <dbReference type="ARBA" id="ARBA00023136"/>
    </source>
</evidence>
<evidence type="ECO:0000256" key="5">
    <source>
        <dbReference type="ARBA" id="ARBA00023128"/>
    </source>
</evidence>
<dbReference type="VEuPathDB" id="VectorBase:AATE014838"/>
<dbReference type="AlphaFoldDB" id="A0A182JB89"/>
<name>A0A182JB89_ANOAO</name>
<evidence type="ECO:0000256" key="3">
    <source>
        <dbReference type="ARBA" id="ARBA00022692"/>
    </source>
</evidence>
<keyword evidence="6 7" id="KW-0472">Membrane</keyword>
<comment type="function">
    <text evidence="7">Required for assembly of cytochrome c oxidase (complex IV).</text>
</comment>
<keyword evidence="5 7" id="KW-0496">Mitochondrion</keyword>
<dbReference type="EnsemblMetazoa" id="AATE014838-RA">
    <property type="protein sequence ID" value="AATE014838-PA.1"/>
    <property type="gene ID" value="AATE014838"/>
</dbReference>
<feature type="transmembrane region" description="Helical" evidence="7">
    <location>
        <begin position="51"/>
        <end position="69"/>
    </location>
</feature>
<evidence type="ECO:0000313" key="9">
    <source>
        <dbReference type="EnsemblMetazoa" id="AATE014838-PA.1"/>
    </source>
</evidence>
<keyword evidence="4 7" id="KW-1133">Transmembrane helix</keyword>
<sequence>MSSSAGPKSEFKIEESGRKLNRTEVDFMRLIEQQNLQRVQKLQRQRRNNKLTGIALGGTVLGIYLYSMFSVKQEKFLDDFEEPVKLEVENKAL</sequence>
<evidence type="ECO:0000256" key="1">
    <source>
        <dbReference type="ARBA" id="ARBA00004304"/>
    </source>
</evidence>
<dbReference type="Pfam" id="PF09813">
    <property type="entry name" value="Coa3_cc"/>
    <property type="match status" value="1"/>
</dbReference>
<evidence type="ECO:0000256" key="2">
    <source>
        <dbReference type="ARBA" id="ARBA00007035"/>
    </source>
</evidence>
<dbReference type="GO" id="GO:0005743">
    <property type="term" value="C:mitochondrial inner membrane"/>
    <property type="evidence" value="ECO:0007669"/>
    <property type="project" value="UniProtKB-UniRule"/>
</dbReference>
<dbReference type="STRING" id="41427.A0A182JB89"/>
<comment type="subunit">
    <text evidence="7">Component of 250-400 kDa complexes called cytochrome oxidase assembly intermediates or COA complexes.</text>
</comment>
<comment type="similarity">
    <text evidence="2 7">Belongs to the COA3 family.</text>
</comment>
<comment type="subcellular location">
    <subcellularLocation>
        <location evidence="1">Mitochondrion membrane</location>
        <topology evidence="1">Single-pass membrane protein</topology>
    </subcellularLocation>
</comment>
<evidence type="ECO:0000259" key="8">
    <source>
        <dbReference type="Pfam" id="PF09813"/>
    </source>
</evidence>
<protein>
    <recommendedName>
        <fullName evidence="7">Cytochrome c oxidase assembly factor 3</fullName>
    </recommendedName>
</protein>
<dbReference type="InterPro" id="IPR041752">
    <property type="entry name" value="Coa3"/>
</dbReference>
<organism evidence="9">
    <name type="scientific">Anopheles atroparvus</name>
    <name type="common">European mosquito</name>
    <dbReference type="NCBI Taxonomy" id="41427"/>
    <lineage>
        <taxon>Eukaryota</taxon>
        <taxon>Metazoa</taxon>
        <taxon>Ecdysozoa</taxon>
        <taxon>Arthropoda</taxon>
        <taxon>Hexapoda</taxon>
        <taxon>Insecta</taxon>
        <taxon>Pterygota</taxon>
        <taxon>Neoptera</taxon>
        <taxon>Endopterygota</taxon>
        <taxon>Diptera</taxon>
        <taxon>Nematocera</taxon>
        <taxon>Culicoidea</taxon>
        <taxon>Culicidae</taxon>
        <taxon>Anophelinae</taxon>
        <taxon>Anopheles</taxon>
    </lineage>
</organism>
<proteinExistence type="inferred from homology"/>
<dbReference type="PANTHER" id="PTHR15642">
    <property type="entry name" value="CYTOCHROME C OXIDASE ASSEMBLY FACTOR 3, MITOCHONDRIAL"/>
    <property type="match status" value="1"/>
</dbReference>
<keyword evidence="7" id="KW-0999">Mitochondrion inner membrane</keyword>
<evidence type="ECO:0000256" key="4">
    <source>
        <dbReference type="ARBA" id="ARBA00022989"/>
    </source>
</evidence>
<evidence type="ECO:0000256" key="7">
    <source>
        <dbReference type="RuleBase" id="RU367056"/>
    </source>
</evidence>
<dbReference type="GO" id="GO:0033617">
    <property type="term" value="P:mitochondrial respiratory chain complex IV assembly"/>
    <property type="evidence" value="ECO:0007669"/>
    <property type="project" value="UniProtKB-UniRule"/>
</dbReference>
<accession>A0A182JB89</accession>
<reference evidence="9" key="1">
    <citation type="submission" date="2022-08" db="UniProtKB">
        <authorList>
            <consortium name="EnsemblMetazoa"/>
        </authorList>
    </citation>
    <scope>IDENTIFICATION</scope>
    <source>
        <strain evidence="9">EBRO</strain>
    </source>
</reference>
<feature type="domain" description="Cytochrome c oxidase assembly factor 3 mitochondrial coiled-coil" evidence="8">
    <location>
        <begin position="35"/>
        <end position="83"/>
    </location>
</feature>
<dbReference type="PANTHER" id="PTHR15642:SF3">
    <property type="entry name" value="CYTOCHROME C OXIDASE ASSEMBLY FACTOR 3 HOMOLOG, MITOCHONDRIAL"/>
    <property type="match status" value="1"/>
</dbReference>
<dbReference type="InterPro" id="IPR018628">
    <property type="entry name" value="Coa3_CC"/>
</dbReference>
<keyword evidence="3 7" id="KW-0812">Transmembrane</keyword>